<gene>
    <name evidence="11" type="ORF">TCEL_01605</name>
</gene>
<keyword evidence="6 8" id="KW-1133">Transmembrane helix</keyword>
<dbReference type="eggNOG" id="COG1132">
    <property type="taxonomic scope" value="Bacteria"/>
</dbReference>
<dbReference type="InterPro" id="IPR003439">
    <property type="entry name" value="ABC_transporter-like_ATP-bd"/>
</dbReference>
<dbReference type="FunFam" id="3.40.50.300:FF:000287">
    <property type="entry name" value="Multidrug ABC transporter ATP-binding protein"/>
    <property type="match status" value="1"/>
</dbReference>
<dbReference type="CDD" id="cd03254">
    <property type="entry name" value="ABCC_Glucan_exporter_like"/>
    <property type="match status" value="1"/>
</dbReference>
<keyword evidence="4" id="KW-0547">Nucleotide-binding</keyword>
<dbReference type="GO" id="GO:0016887">
    <property type="term" value="F:ATP hydrolysis activity"/>
    <property type="evidence" value="ECO:0007669"/>
    <property type="project" value="InterPro"/>
</dbReference>
<dbReference type="InterPro" id="IPR039421">
    <property type="entry name" value="Type_1_exporter"/>
</dbReference>
<keyword evidence="5 11" id="KW-0067">ATP-binding</keyword>
<feature type="domain" description="ABC transporter" evidence="9">
    <location>
        <begin position="348"/>
        <end position="582"/>
    </location>
</feature>
<protein>
    <submittedName>
        <fullName evidence="11">Lipid A export ATP-binding/permease protein MsbA</fullName>
    </submittedName>
</protein>
<dbReference type="Proteomes" id="UP000014923">
    <property type="component" value="Unassembled WGS sequence"/>
</dbReference>
<dbReference type="Pfam" id="PF00664">
    <property type="entry name" value="ABC_membrane"/>
    <property type="match status" value="1"/>
</dbReference>
<dbReference type="GO" id="GO:0005886">
    <property type="term" value="C:plasma membrane"/>
    <property type="evidence" value="ECO:0007669"/>
    <property type="project" value="UniProtKB-SubCell"/>
</dbReference>
<dbReference type="InterPro" id="IPR003593">
    <property type="entry name" value="AAA+_ATPase"/>
</dbReference>
<feature type="transmembrane region" description="Helical" evidence="8">
    <location>
        <begin position="71"/>
        <end position="90"/>
    </location>
</feature>
<evidence type="ECO:0000256" key="4">
    <source>
        <dbReference type="ARBA" id="ARBA00022741"/>
    </source>
</evidence>
<organism evidence="11 12">
    <name type="scientific">Thermobrachium celere DSM 8682</name>
    <dbReference type="NCBI Taxonomy" id="941824"/>
    <lineage>
        <taxon>Bacteria</taxon>
        <taxon>Bacillati</taxon>
        <taxon>Bacillota</taxon>
        <taxon>Clostridia</taxon>
        <taxon>Eubacteriales</taxon>
        <taxon>Clostridiaceae</taxon>
        <taxon>Thermobrachium</taxon>
    </lineage>
</organism>
<evidence type="ECO:0000256" key="8">
    <source>
        <dbReference type="SAM" id="Phobius"/>
    </source>
</evidence>
<name>R7RQR1_9CLOT</name>
<dbReference type="CDD" id="cd18540">
    <property type="entry name" value="ABC_6TM_exporter_like"/>
    <property type="match status" value="1"/>
</dbReference>
<dbReference type="PROSITE" id="PS50893">
    <property type="entry name" value="ABC_TRANSPORTER_2"/>
    <property type="match status" value="1"/>
</dbReference>
<keyword evidence="12" id="KW-1185">Reference proteome</keyword>
<sequence>MEIKEQEFKKNFDLHLWKRLFDFLKRYRNSVVVLVFVMIGVGIIDATFPFLNKYAIDNYVKKGSLNGFWKFILIYIAFIVLQVFNVWWLIALAGKIDMGLCYDIRKSAFNKLQKLSFSFYDKTPVGWIMARLTSDVSRIGDTLAWGIVDFIWGIAIMGSIVVYMFILNVKLAIITLSVVPFLVILSLYFQNKILFEYRKVRRINSQITGAFNEGIMGAKTSKILNIEDKNIYEFKNLTNSMFSSSVRAAVLSSIYMPLVMTLGSIGTALALNFGGKGVILEKISFGTLAAFISYSIQFFDPVRELARVMAEFISAQTAAERVISLIDAEVEIKDTGEKSKIKKIKGDIEFKDVCFSYEDGKNVLENFNLKVKAGQSIALVGETGSGKSTIVNLLCRFYEPTKGTIYIDGVDYRSIPLSLLHSSLGYVLQTPHLFSGTIKENIQYANLDASIEEIIEAAKLANAHDFIMSLEKGYDTEVGEGGAKLSVGQRQLISIARAIVANPSIFILDEATSSVDTETEHLIQQAIAKVLKGRTSFIIAHRLSTIKSADRILVIKDGKIIEDGSHKELMKKRGYYYRLYTNQYLLEQEKNIFG</sequence>
<keyword evidence="2" id="KW-0813">Transport</keyword>
<dbReference type="PANTHER" id="PTHR43394:SF1">
    <property type="entry name" value="ATP-BINDING CASSETTE SUB-FAMILY B MEMBER 10, MITOCHONDRIAL"/>
    <property type="match status" value="1"/>
</dbReference>
<dbReference type="InterPro" id="IPR027417">
    <property type="entry name" value="P-loop_NTPase"/>
</dbReference>
<evidence type="ECO:0000256" key="1">
    <source>
        <dbReference type="ARBA" id="ARBA00004651"/>
    </source>
</evidence>
<feature type="transmembrane region" description="Helical" evidence="8">
    <location>
        <begin position="143"/>
        <end position="165"/>
    </location>
</feature>
<dbReference type="Gene3D" id="1.20.1560.10">
    <property type="entry name" value="ABC transporter type 1, transmembrane domain"/>
    <property type="match status" value="1"/>
</dbReference>
<dbReference type="HOGENOM" id="CLU_000604_84_4_9"/>
<dbReference type="PANTHER" id="PTHR43394">
    <property type="entry name" value="ATP-DEPENDENT PERMEASE MDL1, MITOCHONDRIAL"/>
    <property type="match status" value="1"/>
</dbReference>
<dbReference type="SUPFAM" id="SSF52540">
    <property type="entry name" value="P-loop containing nucleoside triphosphate hydrolases"/>
    <property type="match status" value="1"/>
</dbReference>
<dbReference type="InterPro" id="IPR036640">
    <property type="entry name" value="ABC1_TM_sf"/>
</dbReference>
<evidence type="ECO:0000256" key="3">
    <source>
        <dbReference type="ARBA" id="ARBA00022692"/>
    </source>
</evidence>
<evidence type="ECO:0000313" key="11">
    <source>
        <dbReference type="EMBL" id="CDF57691.1"/>
    </source>
</evidence>
<dbReference type="PROSITE" id="PS50929">
    <property type="entry name" value="ABC_TM1F"/>
    <property type="match status" value="1"/>
</dbReference>
<dbReference type="InterPro" id="IPR011527">
    <property type="entry name" value="ABC1_TM_dom"/>
</dbReference>
<accession>R7RQR1</accession>
<feature type="transmembrane region" description="Helical" evidence="8">
    <location>
        <begin position="171"/>
        <end position="189"/>
    </location>
</feature>
<evidence type="ECO:0000259" key="9">
    <source>
        <dbReference type="PROSITE" id="PS50893"/>
    </source>
</evidence>
<feature type="domain" description="ABC transmembrane type-1" evidence="10">
    <location>
        <begin position="32"/>
        <end position="314"/>
    </location>
</feature>
<dbReference type="AlphaFoldDB" id="R7RQR1"/>
<dbReference type="Pfam" id="PF00005">
    <property type="entry name" value="ABC_tran"/>
    <property type="match status" value="1"/>
</dbReference>
<keyword evidence="7 8" id="KW-0472">Membrane</keyword>
<dbReference type="RefSeq" id="WP_018661077.1">
    <property type="nucleotide sequence ID" value="NZ_HF952018.1"/>
</dbReference>
<comment type="caution">
    <text evidence="11">The sequence shown here is derived from an EMBL/GenBank/DDBJ whole genome shotgun (WGS) entry which is preliminary data.</text>
</comment>
<dbReference type="InterPro" id="IPR017871">
    <property type="entry name" value="ABC_transporter-like_CS"/>
</dbReference>
<dbReference type="GO" id="GO:0005524">
    <property type="term" value="F:ATP binding"/>
    <property type="evidence" value="ECO:0007669"/>
    <property type="project" value="UniProtKB-KW"/>
</dbReference>
<evidence type="ECO:0000256" key="2">
    <source>
        <dbReference type="ARBA" id="ARBA00022448"/>
    </source>
</evidence>
<feature type="transmembrane region" description="Helical" evidence="8">
    <location>
        <begin position="31"/>
        <end position="51"/>
    </location>
</feature>
<dbReference type="PROSITE" id="PS00211">
    <property type="entry name" value="ABC_TRANSPORTER_1"/>
    <property type="match status" value="1"/>
</dbReference>
<dbReference type="SMART" id="SM00382">
    <property type="entry name" value="AAA"/>
    <property type="match status" value="1"/>
</dbReference>
<dbReference type="OrthoDB" id="9762778at2"/>
<evidence type="ECO:0000256" key="7">
    <source>
        <dbReference type="ARBA" id="ARBA00023136"/>
    </source>
</evidence>
<dbReference type="GO" id="GO:0015421">
    <property type="term" value="F:ABC-type oligopeptide transporter activity"/>
    <property type="evidence" value="ECO:0007669"/>
    <property type="project" value="TreeGrafter"/>
</dbReference>
<evidence type="ECO:0000256" key="5">
    <source>
        <dbReference type="ARBA" id="ARBA00022840"/>
    </source>
</evidence>
<evidence type="ECO:0000256" key="6">
    <source>
        <dbReference type="ARBA" id="ARBA00022989"/>
    </source>
</evidence>
<proteinExistence type="predicted"/>
<feature type="transmembrane region" description="Helical" evidence="8">
    <location>
        <begin position="248"/>
        <end position="271"/>
    </location>
</feature>
<dbReference type="Gene3D" id="3.40.50.300">
    <property type="entry name" value="P-loop containing nucleotide triphosphate hydrolases"/>
    <property type="match status" value="1"/>
</dbReference>
<evidence type="ECO:0000313" key="12">
    <source>
        <dbReference type="Proteomes" id="UP000014923"/>
    </source>
</evidence>
<comment type="subcellular location">
    <subcellularLocation>
        <location evidence="1">Cell membrane</location>
        <topology evidence="1">Multi-pass membrane protein</topology>
    </subcellularLocation>
</comment>
<keyword evidence="3 8" id="KW-0812">Transmembrane</keyword>
<dbReference type="SUPFAM" id="SSF90123">
    <property type="entry name" value="ABC transporter transmembrane region"/>
    <property type="match status" value="1"/>
</dbReference>
<evidence type="ECO:0000259" key="10">
    <source>
        <dbReference type="PROSITE" id="PS50929"/>
    </source>
</evidence>
<reference evidence="11" key="1">
    <citation type="submission" date="2013-03" db="EMBL/GenBank/DDBJ databases">
        <title>Draft genome sequence of the hydrogen-ethanol-producing anaerobic alkalithermophilic Caloramator celere.</title>
        <authorList>
            <person name="Ciranna A."/>
            <person name="Larjo A."/>
            <person name="Kivisto A."/>
            <person name="Santala V."/>
            <person name="Roos C."/>
            <person name="Karp M."/>
        </authorList>
    </citation>
    <scope>NUCLEOTIDE SEQUENCE [LARGE SCALE GENOMIC DNA]</scope>
    <source>
        <strain evidence="11">DSM 8682</strain>
    </source>
</reference>
<dbReference type="EMBL" id="CAVN010000089">
    <property type="protein sequence ID" value="CDF57691.1"/>
    <property type="molecule type" value="Genomic_DNA"/>
</dbReference>